<gene>
    <name evidence="1" type="ORF">DHR80_09560</name>
</gene>
<sequence>MKSNTIRLSEGFYLHQLDSVDNTNEEAKRLADKGAQSGALVLAKTQT</sequence>
<dbReference type="GO" id="GO:0016874">
    <property type="term" value="F:ligase activity"/>
    <property type="evidence" value="ECO:0007669"/>
    <property type="project" value="UniProtKB-KW"/>
</dbReference>
<feature type="non-terminal residue" evidence="1">
    <location>
        <position position="47"/>
    </location>
</feature>
<protein>
    <submittedName>
        <fullName evidence="1">Biotin--[acetyl-CoA-carboxylase] ligase</fullName>
    </submittedName>
</protein>
<dbReference type="Proteomes" id="UP000264179">
    <property type="component" value="Unassembled WGS sequence"/>
</dbReference>
<dbReference type="EMBL" id="DPOP01000081">
    <property type="protein sequence ID" value="HCW67432.1"/>
    <property type="molecule type" value="Genomic_DNA"/>
</dbReference>
<proteinExistence type="predicted"/>
<evidence type="ECO:0000313" key="1">
    <source>
        <dbReference type="EMBL" id="HCW67432.1"/>
    </source>
</evidence>
<evidence type="ECO:0000313" key="2">
    <source>
        <dbReference type="Proteomes" id="UP000264179"/>
    </source>
</evidence>
<comment type="caution">
    <text evidence="1">The sequence shown here is derived from an EMBL/GenBank/DDBJ whole genome shotgun (WGS) entry which is preliminary data.</text>
</comment>
<accession>A0A3D5N9W4</accession>
<reference evidence="1 2" key="1">
    <citation type="journal article" date="2018" name="Nat. Biotechnol.">
        <title>A standardized bacterial taxonomy based on genome phylogeny substantially revises the tree of life.</title>
        <authorList>
            <person name="Parks D.H."/>
            <person name="Chuvochina M."/>
            <person name="Waite D.W."/>
            <person name="Rinke C."/>
            <person name="Skarshewski A."/>
            <person name="Chaumeil P.A."/>
            <person name="Hugenholtz P."/>
        </authorList>
    </citation>
    <scope>NUCLEOTIDE SEQUENCE [LARGE SCALE GENOMIC DNA]</scope>
    <source>
        <strain evidence="1">UBA9881</strain>
    </source>
</reference>
<organism evidence="1 2">
    <name type="scientific">Thalassospira lucentensis</name>
    <dbReference type="NCBI Taxonomy" id="168935"/>
    <lineage>
        <taxon>Bacteria</taxon>
        <taxon>Pseudomonadati</taxon>
        <taxon>Pseudomonadota</taxon>
        <taxon>Alphaproteobacteria</taxon>
        <taxon>Rhodospirillales</taxon>
        <taxon>Thalassospiraceae</taxon>
        <taxon>Thalassospira</taxon>
    </lineage>
</organism>
<name>A0A3D5N9W4_9PROT</name>
<keyword evidence="1" id="KW-0436">Ligase</keyword>
<dbReference type="AlphaFoldDB" id="A0A3D5N9W4"/>